<proteinExistence type="predicted"/>
<evidence type="ECO:0000256" key="1">
    <source>
        <dbReference type="SAM" id="MobiDB-lite"/>
    </source>
</evidence>
<keyword evidence="2" id="KW-0732">Signal</keyword>
<dbReference type="Pfam" id="PF00405">
    <property type="entry name" value="Transferrin"/>
    <property type="match status" value="2"/>
</dbReference>
<dbReference type="Gene3D" id="3.40.190.10">
    <property type="entry name" value="Periplasmic binding protein-like II"/>
    <property type="match status" value="4"/>
</dbReference>
<dbReference type="InterPro" id="IPR001156">
    <property type="entry name" value="Transferrin-like_dom"/>
</dbReference>
<dbReference type="GO" id="GO:0005886">
    <property type="term" value="C:plasma membrane"/>
    <property type="evidence" value="ECO:0007669"/>
    <property type="project" value="TreeGrafter"/>
</dbReference>
<dbReference type="AlphaFoldDB" id="A0A8D8VMT0"/>
<dbReference type="GO" id="GO:0006826">
    <property type="term" value="P:iron ion transport"/>
    <property type="evidence" value="ECO:0007669"/>
    <property type="project" value="TreeGrafter"/>
</dbReference>
<name>A0A8D8VMT0_9HEMI</name>
<feature type="domain" description="Transferrin-like" evidence="3">
    <location>
        <begin position="401"/>
        <end position="726"/>
    </location>
</feature>
<dbReference type="SMART" id="SM00094">
    <property type="entry name" value="TR_FER"/>
    <property type="match status" value="1"/>
</dbReference>
<evidence type="ECO:0000313" key="4">
    <source>
        <dbReference type="EMBL" id="CAG6627259.1"/>
    </source>
</evidence>
<accession>A0A8D8VMT0</accession>
<evidence type="ECO:0000259" key="3">
    <source>
        <dbReference type="PROSITE" id="PS51408"/>
    </source>
</evidence>
<reference evidence="4" key="1">
    <citation type="submission" date="2021-05" db="EMBL/GenBank/DDBJ databases">
        <authorList>
            <person name="Alioto T."/>
            <person name="Alioto T."/>
            <person name="Gomez Garrido J."/>
        </authorList>
    </citation>
    <scope>NUCLEOTIDE SEQUENCE</scope>
</reference>
<dbReference type="PROSITE" id="PS51408">
    <property type="entry name" value="TRANSFERRIN_LIKE_4"/>
    <property type="match status" value="2"/>
</dbReference>
<dbReference type="GO" id="GO:0005615">
    <property type="term" value="C:extracellular space"/>
    <property type="evidence" value="ECO:0007669"/>
    <property type="project" value="TreeGrafter"/>
</dbReference>
<dbReference type="EMBL" id="HBUF01064783">
    <property type="protein sequence ID" value="CAG6627260.1"/>
    <property type="molecule type" value="Transcribed_RNA"/>
</dbReference>
<feature type="chain" id="PRO_5036262363" evidence="2">
    <location>
        <begin position="21"/>
        <end position="772"/>
    </location>
</feature>
<dbReference type="SUPFAM" id="SSF53850">
    <property type="entry name" value="Periplasmic binding protein-like II"/>
    <property type="match status" value="2"/>
</dbReference>
<feature type="domain" description="Transferrin-like" evidence="3">
    <location>
        <begin position="24"/>
        <end position="377"/>
    </location>
</feature>
<dbReference type="GO" id="GO:0055037">
    <property type="term" value="C:recycling endosome"/>
    <property type="evidence" value="ECO:0007669"/>
    <property type="project" value="TreeGrafter"/>
</dbReference>
<dbReference type="EMBL" id="HBUF01064782">
    <property type="protein sequence ID" value="CAG6627259.1"/>
    <property type="molecule type" value="Transcribed_RNA"/>
</dbReference>
<evidence type="ECO:0000256" key="2">
    <source>
        <dbReference type="SAM" id="SignalP"/>
    </source>
</evidence>
<dbReference type="PANTHER" id="PTHR11485:SF34">
    <property type="entry name" value="SIGNAL RECOGNITION PARTICLE RECEPTOR SUBUNIT BETA"/>
    <property type="match status" value="1"/>
</dbReference>
<feature type="signal peptide" evidence="2">
    <location>
        <begin position="1"/>
        <end position="20"/>
    </location>
</feature>
<sequence length="772" mass="86335">MENIWKLLLFIGQLQVLVLADIKYKLCIAQRMAKFNQKDSCDQLRDNVQSGVECVIAKDRLECLHLLNEGSADFTVLHPEELVVANQMGIALRVTHELQKFKNVPNVDYSVIGLVSSRISVESLSDLRNVPMCSVGFDVEKGHDFDWNEIFSKFIEDQVVQQQCHINVTLVENRIASLASYFGPSCKAGKWVPDPKQDLQLKQKYPDLCALCNDPITCSVKDKYWGRRGAPLCLTDCMGDVGWMRLDDWRVHEKTVTNKACGEFFFLCPNGTVQLTSTPNPCVWVSQPLPTLVVRSALSQVLTHFLTEVGTSLPTSDPVSSWRWVTRNLISPYTRYITQLENEFTPNYYLAKATNYLTASEDESGCDYSHHVIRFCTDPGQDRSKCDQLAHIARAYGVVPDIECVSPSEGHGTKSSQGHETNESQGQESKESSQGGGAMRSDSCAQMLSRGEADLMSVRTDRYADALRSNSHLRPILYQMGEQRRYAVAVTKKSSHITSFAQLRNKRACFGMVNDLGWNAALYQLLRENLLPRVCPYEEAMKQYFGAICAIYSPNSSVIRQCDGNAEEGRSMAYEQKEVMECLSEGGGDVVFLDLKNVNVKRDHEWYFRKNAYALSTLCPPGSLHAPAYRNDVNASCYLLWSSQGQLLVPDSMSEERAREITNTMSQIGAYFGETVKTLGTPAESLKLFAPGRDGVEDVLFQDDTRSFSTQDLMYTSSGAGRGDKTLSRNYEHVLPLYATCDPSQNLIAPSKGSVTSPAMMLTIALLSFLWS</sequence>
<dbReference type="PANTHER" id="PTHR11485">
    <property type="entry name" value="TRANSFERRIN"/>
    <property type="match status" value="1"/>
</dbReference>
<organism evidence="4">
    <name type="scientific">Cacopsylla melanoneura</name>
    <dbReference type="NCBI Taxonomy" id="428564"/>
    <lineage>
        <taxon>Eukaryota</taxon>
        <taxon>Metazoa</taxon>
        <taxon>Ecdysozoa</taxon>
        <taxon>Arthropoda</taxon>
        <taxon>Hexapoda</taxon>
        <taxon>Insecta</taxon>
        <taxon>Pterygota</taxon>
        <taxon>Neoptera</taxon>
        <taxon>Paraneoptera</taxon>
        <taxon>Hemiptera</taxon>
        <taxon>Sternorrhyncha</taxon>
        <taxon>Psylloidea</taxon>
        <taxon>Psyllidae</taxon>
        <taxon>Psyllinae</taxon>
        <taxon>Cacopsylla</taxon>
    </lineage>
</organism>
<feature type="region of interest" description="Disordered" evidence="1">
    <location>
        <begin position="406"/>
        <end position="443"/>
    </location>
</feature>
<protein>
    <submittedName>
        <fullName evidence="4">Transferrin</fullName>
    </submittedName>
</protein>
<dbReference type="GO" id="GO:0005769">
    <property type="term" value="C:early endosome"/>
    <property type="evidence" value="ECO:0007669"/>
    <property type="project" value="TreeGrafter"/>
</dbReference>